<dbReference type="RefSeq" id="WP_105218865.1">
    <property type="nucleotide sequence ID" value="NZ_CAWNSU010000022.1"/>
</dbReference>
<evidence type="ECO:0000256" key="6">
    <source>
        <dbReference type="ARBA" id="ARBA00023277"/>
    </source>
</evidence>
<evidence type="ECO:0000256" key="1">
    <source>
        <dbReference type="ARBA" id="ARBA00005715"/>
    </source>
</evidence>
<reference evidence="9 10" key="1">
    <citation type="journal article" date="2019" name="Front. Microbiol.">
        <title>Genomic Features for Desiccation Tolerance and Sugar Biosynthesis in the Extremophile Gloeocapsopsis sp. UTEX B3054.</title>
        <authorList>
            <person name="Urrejola C."/>
            <person name="Alcorta J."/>
            <person name="Salas L."/>
            <person name="Vasquez M."/>
            <person name="Polz M.F."/>
            <person name="Vicuna R."/>
            <person name="Diez B."/>
        </authorList>
    </citation>
    <scope>NUCLEOTIDE SEQUENCE [LARGE SCALE GENOMIC DNA]</scope>
    <source>
        <strain evidence="9 10">1H9</strain>
    </source>
</reference>
<comment type="similarity">
    <text evidence="1">Belongs to the four-carbon acid sugar kinase family.</text>
</comment>
<proteinExistence type="inferred from homology"/>
<dbReference type="InterPro" id="IPR031475">
    <property type="entry name" value="NBD_C"/>
</dbReference>
<dbReference type="InterPro" id="IPR010737">
    <property type="entry name" value="4-carb_acid_sugar_kinase_N"/>
</dbReference>
<dbReference type="Pfam" id="PF17042">
    <property type="entry name" value="NBD_C"/>
    <property type="match status" value="1"/>
</dbReference>
<dbReference type="Proteomes" id="UP000441797">
    <property type="component" value="Unassembled WGS sequence"/>
</dbReference>
<keyword evidence="2" id="KW-0808">Transferase</keyword>
<evidence type="ECO:0000256" key="4">
    <source>
        <dbReference type="ARBA" id="ARBA00022777"/>
    </source>
</evidence>
<keyword evidence="6" id="KW-0119">Carbohydrate metabolism</keyword>
<evidence type="ECO:0000313" key="9">
    <source>
        <dbReference type="EMBL" id="MUL38333.1"/>
    </source>
</evidence>
<keyword evidence="5" id="KW-0067">ATP-binding</keyword>
<dbReference type="Pfam" id="PF07005">
    <property type="entry name" value="SBD_N"/>
    <property type="match status" value="1"/>
</dbReference>
<sequence length="452" mass="49361">MATQLKIIVLDDDPTGSQTVHSCLLLTRWDEKTLQLGLSDDSPIFFVLTNTRSLPPEQAASVTKEVCHNLKAAIATAQINDFLIVSRSDSTLRGHYPIETDVIAEELGPFDAHFLVPAFIEGGRITRDSIHYLIVDGIPIPVHETEFARDSVFGYTYSYLPDYVAEKTQGRISATQVERFVLNDIRSGTDVAGNISTLERLQKFTNNQCVVVDAETQDDLNRFAQDVLTAANQGKRYLFRSAASLLTALAQLPPQPVPPEEMAQYVRGGKPGVVLVGSHVKKTTEQLENLLQEPDIVGIEVDVAQLLTDSLEQPHQLLSATLEKVYATHAAGKTPVVYTSREELVFADVQTRLQFGISVSALLMDIVRGLPSDMGFLISKGGITSNDVLSTGLALTTARLLGQVLAGCSIVRTPSDHPQFPDLPVVLFPGNVGDANALTTVYRRLQKSHESD</sequence>
<dbReference type="AlphaFoldDB" id="A0A6N8FZ20"/>
<dbReference type="InterPro" id="IPR042213">
    <property type="entry name" value="NBD_C_sf"/>
</dbReference>
<evidence type="ECO:0000256" key="3">
    <source>
        <dbReference type="ARBA" id="ARBA00022741"/>
    </source>
</evidence>
<dbReference type="InterPro" id="IPR037051">
    <property type="entry name" value="4-carb_acid_sugar_kinase_N_sf"/>
</dbReference>
<accession>A0A6N8FZ20</accession>
<dbReference type="GO" id="GO:0005524">
    <property type="term" value="F:ATP binding"/>
    <property type="evidence" value="ECO:0007669"/>
    <property type="project" value="UniProtKB-KW"/>
</dbReference>
<comment type="caution">
    <text evidence="9">The sequence shown here is derived from an EMBL/GenBank/DDBJ whole genome shotgun (WGS) entry which is preliminary data.</text>
</comment>
<dbReference type="GO" id="GO:0016301">
    <property type="term" value="F:kinase activity"/>
    <property type="evidence" value="ECO:0007669"/>
    <property type="project" value="UniProtKB-KW"/>
</dbReference>
<evidence type="ECO:0000313" key="10">
    <source>
        <dbReference type="Proteomes" id="UP000441797"/>
    </source>
</evidence>
<dbReference type="SUPFAM" id="SSF142764">
    <property type="entry name" value="YgbK-like"/>
    <property type="match status" value="1"/>
</dbReference>
<dbReference type="EMBL" id="NAPY01000036">
    <property type="protein sequence ID" value="MUL38333.1"/>
    <property type="molecule type" value="Genomic_DNA"/>
</dbReference>
<keyword evidence="10" id="KW-1185">Reference proteome</keyword>
<feature type="domain" description="Four-carbon acid sugar kinase nucleotide binding" evidence="8">
    <location>
        <begin position="273"/>
        <end position="438"/>
    </location>
</feature>
<name>A0A6N8FZ20_9CHRO</name>
<dbReference type="Gene3D" id="3.40.50.10840">
    <property type="entry name" value="Putative sugar-binding, N-terminal domain"/>
    <property type="match status" value="1"/>
</dbReference>
<protein>
    <submittedName>
        <fullName evidence="9">Hrp-dependent type III effector protein</fullName>
    </submittedName>
</protein>
<organism evidence="9 10">
    <name type="scientific">Gloeocapsopsis dulcis AAB1 = 1H9</name>
    <dbReference type="NCBI Taxonomy" id="1433147"/>
    <lineage>
        <taxon>Bacteria</taxon>
        <taxon>Bacillati</taxon>
        <taxon>Cyanobacteriota</taxon>
        <taxon>Cyanophyceae</taxon>
        <taxon>Oscillatoriophycideae</taxon>
        <taxon>Chroococcales</taxon>
        <taxon>Chroococcaceae</taxon>
        <taxon>Gloeocapsopsis</taxon>
        <taxon>Gloeocapsopsis dulcis</taxon>
    </lineage>
</organism>
<dbReference type="Gene3D" id="3.40.980.20">
    <property type="entry name" value="Four-carbon acid sugar kinase, nucleotide binding domain"/>
    <property type="match status" value="1"/>
</dbReference>
<feature type="domain" description="Four-carbon acid sugar kinase N-terminal" evidence="7">
    <location>
        <begin position="7"/>
        <end position="249"/>
    </location>
</feature>
<evidence type="ECO:0000259" key="7">
    <source>
        <dbReference type="Pfam" id="PF07005"/>
    </source>
</evidence>
<evidence type="ECO:0000256" key="2">
    <source>
        <dbReference type="ARBA" id="ARBA00022679"/>
    </source>
</evidence>
<gene>
    <name evidence="9" type="ORF">BWI75_18870</name>
</gene>
<evidence type="ECO:0000259" key="8">
    <source>
        <dbReference type="Pfam" id="PF17042"/>
    </source>
</evidence>
<keyword evidence="3" id="KW-0547">Nucleotide-binding</keyword>
<dbReference type="OrthoDB" id="153193at2"/>
<evidence type="ECO:0000256" key="5">
    <source>
        <dbReference type="ARBA" id="ARBA00022840"/>
    </source>
</evidence>
<keyword evidence="4" id="KW-0418">Kinase</keyword>